<reference evidence="1 2" key="1">
    <citation type="submission" date="2018-11" db="EMBL/GenBank/DDBJ databases">
        <title>Haplotype-resolved cattle genomes.</title>
        <authorList>
            <person name="Low W.Y."/>
            <person name="Tearle R."/>
            <person name="Bickhart D.M."/>
            <person name="Rosen B.D."/>
            <person name="Koren S."/>
            <person name="Rhie A."/>
            <person name="Hiendleder S."/>
            <person name="Phillippy A.M."/>
            <person name="Smith T.P.L."/>
            <person name="Williams J.L."/>
        </authorList>
    </citation>
    <scope>NUCLEOTIDE SEQUENCE [LARGE SCALE GENOMIC DNA]</scope>
</reference>
<reference evidence="1" key="2">
    <citation type="submission" date="2025-08" db="UniProtKB">
        <authorList>
            <consortium name="Ensembl"/>
        </authorList>
    </citation>
    <scope>IDENTIFICATION</scope>
</reference>
<dbReference type="GO" id="GO:0045277">
    <property type="term" value="C:respiratory chain complex IV"/>
    <property type="evidence" value="ECO:0007669"/>
    <property type="project" value="InterPro"/>
</dbReference>
<dbReference type="AlphaFoldDB" id="A0A4W2GAY9"/>
<dbReference type="GO" id="GO:0006123">
    <property type="term" value="P:mitochondrial electron transport, cytochrome c to oxygen"/>
    <property type="evidence" value="ECO:0007669"/>
    <property type="project" value="InterPro"/>
</dbReference>
<evidence type="ECO:0000313" key="2">
    <source>
        <dbReference type="Proteomes" id="UP000429181"/>
    </source>
</evidence>
<accession>A0A4W2GAY9</accession>
<dbReference type="InterPro" id="IPR036548">
    <property type="entry name" value="Cyt_c_oxidase_su8_sf"/>
</dbReference>
<dbReference type="GO" id="GO:0005739">
    <property type="term" value="C:mitochondrion"/>
    <property type="evidence" value="ECO:0007669"/>
    <property type="project" value="GOC"/>
</dbReference>
<organism evidence="1 2">
    <name type="scientific">Bos indicus x Bos taurus</name>
    <name type="common">Hybrid cattle</name>
    <dbReference type="NCBI Taxonomy" id="30522"/>
    <lineage>
        <taxon>Eukaryota</taxon>
        <taxon>Metazoa</taxon>
        <taxon>Chordata</taxon>
        <taxon>Craniata</taxon>
        <taxon>Vertebrata</taxon>
        <taxon>Euteleostomi</taxon>
        <taxon>Mammalia</taxon>
        <taxon>Eutheria</taxon>
        <taxon>Laurasiatheria</taxon>
        <taxon>Artiodactyla</taxon>
        <taxon>Ruminantia</taxon>
        <taxon>Pecora</taxon>
        <taxon>Bovidae</taxon>
        <taxon>Bovinae</taxon>
        <taxon>Bos</taxon>
    </lineage>
</organism>
<protein>
    <submittedName>
        <fullName evidence="1">Uncharacterized protein</fullName>
    </submittedName>
</protein>
<name>A0A4W2GAY9_BOBOX</name>
<dbReference type="Ensembl" id="ENSBIXT00005025662.1">
    <property type="protein sequence ID" value="ENSBIXP00005015032.1"/>
    <property type="gene ID" value="ENSBIXG00005018933.1"/>
</dbReference>
<dbReference type="Gene3D" id="4.10.81.10">
    <property type="entry name" value="Cytochrome c oxidase, subunit 8"/>
    <property type="match status" value="1"/>
</dbReference>
<proteinExistence type="predicted"/>
<dbReference type="GeneTree" id="ENSGT00970000197320"/>
<dbReference type="Proteomes" id="UP000429181">
    <property type="component" value="Chromosome 21"/>
</dbReference>
<sequence length="82" mass="9438">ISIITKILLSSTVPELPVPHAQIHSKPLQEQLRTVDVTTGLTSCFLFPPAWRWALNYVEHYKHIGELIKYGTYLMQKQHVVL</sequence>
<evidence type="ECO:0000313" key="1">
    <source>
        <dbReference type="Ensembl" id="ENSBIXP00005015032.1"/>
    </source>
</evidence>